<dbReference type="InterPro" id="IPR038610">
    <property type="entry name" value="FliK-like_C_sf"/>
</dbReference>
<feature type="compositionally biased region" description="Low complexity" evidence="1">
    <location>
        <begin position="75"/>
        <end position="84"/>
    </location>
</feature>
<feature type="region of interest" description="Disordered" evidence="1">
    <location>
        <begin position="286"/>
        <end position="341"/>
    </location>
</feature>
<proteinExistence type="predicted"/>
<keyword evidence="3" id="KW-0969">Cilium</keyword>
<dbReference type="PANTHER" id="PTHR37533:SF2">
    <property type="entry name" value="FLAGELLAR HOOK-LENGTH CONTROL PROTEIN"/>
    <property type="match status" value="1"/>
</dbReference>
<dbReference type="PANTHER" id="PTHR37533">
    <property type="entry name" value="FLAGELLAR HOOK-LENGTH CONTROL PROTEIN"/>
    <property type="match status" value="1"/>
</dbReference>
<evidence type="ECO:0000313" key="4">
    <source>
        <dbReference type="Proteomes" id="UP001595892"/>
    </source>
</evidence>
<dbReference type="Gene3D" id="3.30.750.140">
    <property type="match status" value="1"/>
</dbReference>
<feature type="compositionally biased region" description="Basic and acidic residues" evidence="1">
    <location>
        <begin position="303"/>
        <end position="315"/>
    </location>
</feature>
<protein>
    <submittedName>
        <fullName evidence="3">Flagellar hook-length control protein FliK</fullName>
    </submittedName>
</protein>
<feature type="compositionally biased region" description="Low complexity" evidence="1">
    <location>
        <begin position="1"/>
        <end position="21"/>
    </location>
</feature>
<name>A0ABV9NHA8_9GAMM</name>
<keyword evidence="3" id="KW-0966">Cell projection</keyword>
<dbReference type="RefSeq" id="WP_377003347.1">
    <property type="nucleotide sequence ID" value="NZ_JBHSGG010000007.1"/>
</dbReference>
<reference evidence="4" key="1">
    <citation type="journal article" date="2019" name="Int. J. Syst. Evol. Microbiol.">
        <title>The Global Catalogue of Microorganisms (GCM) 10K type strain sequencing project: providing services to taxonomists for standard genome sequencing and annotation.</title>
        <authorList>
            <consortium name="The Broad Institute Genomics Platform"/>
            <consortium name="The Broad Institute Genome Sequencing Center for Infectious Disease"/>
            <person name="Wu L."/>
            <person name="Ma J."/>
        </authorList>
    </citation>
    <scope>NUCLEOTIDE SEQUENCE [LARGE SCALE GENOMIC DNA]</scope>
    <source>
        <strain evidence="4">CGMCC 1.13574</strain>
    </source>
</reference>
<evidence type="ECO:0000313" key="3">
    <source>
        <dbReference type="EMBL" id="MFC4727326.1"/>
    </source>
</evidence>
<gene>
    <name evidence="3" type="ORF">ACFO3Q_03975</name>
</gene>
<feature type="compositionally biased region" description="Low complexity" evidence="1">
    <location>
        <begin position="53"/>
        <end position="62"/>
    </location>
</feature>
<dbReference type="Proteomes" id="UP001595892">
    <property type="component" value="Unassembled WGS sequence"/>
</dbReference>
<comment type="caution">
    <text evidence="3">The sequence shown here is derived from an EMBL/GenBank/DDBJ whole genome shotgun (WGS) entry which is preliminary data.</text>
</comment>
<keyword evidence="3" id="KW-0282">Flagellum</keyword>
<sequence>MSAAATGGVSTGAPAAAPRPASGGGGSGGPSGPSGFADLLAGTASGVPADPEATTASDAGTSDTDDTGLREEDGGWPPLWLTGLPAPPPAPLAGSAVPPPEAIPEEGATPLPSPAVPAPVVAAPTTGPAPRPEPGLPWQIDPRTPAAAAEPALEPVALALGEAVDATAEAPDETLRTFLLHPTATSAPRTAAAVAVVPGPPVEVAAEADMGGELGTRLQWMADQRIGHAEIRLNPADLGPVEVRLRLDGDRLLAEFSSTQAEVRQAIEQSLPRLREQLGQAGLQLAHAGVGDGARQDAPGDGAPRRTADAPHDASEPAGATAAESATPQTLHARGLLDAYA</sequence>
<evidence type="ECO:0000259" key="2">
    <source>
        <dbReference type="Pfam" id="PF02120"/>
    </source>
</evidence>
<organism evidence="3 4">
    <name type="scientific">Coralloluteibacterium thermophilum</name>
    <dbReference type="NCBI Taxonomy" id="2707049"/>
    <lineage>
        <taxon>Bacteria</taxon>
        <taxon>Pseudomonadati</taxon>
        <taxon>Pseudomonadota</taxon>
        <taxon>Gammaproteobacteria</taxon>
        <taxon>Lysobacterales</taxon>
        <taxon>Lysobacteraceae</taxon>
        <taxon>Coralloluteibacterium</taxon>
    </lineage>
</organism>
<dbReference type="InterPro" id="IPR021136">
    <property type="entry name" value="Flagellar_hook_control-like_C"/>
</dbReference>
<dbReference type="CDD" id="cd17470">
    <property type="entry name" value="T3SS_Flik_C"/>
    <property type="match status" value="1"/>
</dbReference>
<dbReference type="EMBL" id="JBHSGG010000007">
    <property type="protein sequence ID" value="MFC4727326.1"/>
    <property type="molecule type" value="Genomic_DNA"/>
</dbReference>
<feature type="region of interest" description="Disordered" evidence="1">
    <location>
        <begin position="1"/>
        <end position="137"/>
    </location>
</feature>
<feature type="domain" description="Flagellar hook-length control protein-like C-terminal" evidence="2">
    <location>
        <begin position="217"/>
        <end position="296"/>
    </location>
</feature>
<dbReference type="Pfam" id="PF02120">
    <property type="entry name" value="Flg_hook"/>
    <property type="match status" value="1"/>
</dbReference>
<dbReference type="InterPro" id="IPR052563">
    <property type="entry name" value="FliK"/>
</dbReference>
<accession>A0ABV9NHA8</accession>
<evidence type="ECO:0000256" key="1">
    <source>
        <dbReference type="SAM" id="MobiDB-lite"/>
    </source>
</evidence>
<feature type="compositionally biased region" description="Gly residues" evidence="1">
    <location>
        <begin position="22"/>
        <end position="32"/>
    </location>
</feature>
<feature type="compositionally biased region" description="Pro residues" evidence="1">
    <location>
        <begin position="85"/>
        <end position="102"/>
    </location>
</feature>
<keyword evidence="4" id="KW-1185">Reference proteome</keyword>